<dbReference type="PANTHER" id="PTHR47017">
    <property type="entry name" value="ACYL-COA"/>
    <property type="match status" value="1"/>
</dbReference>
<organism evidence="1 2">
    <name type="scientific">Pendulispora albinea</name>
    <dbReference type="NCBI Taxonomy" id="2741071"/>
    <lineage>
        <taxon>Bacteria</taxon>
        <taxon>Pseudomonadati</taxon>
        <taxon>Myxococcota</taxon>
        <taxon>Myxococcia</taxon>
        <taxon>Myxococcales</taxon>
        <taxon>Sorangiineae</taxon>
        <taxon>Pendulisporaceae</taxon>
        <taxon>Pendulispora</taxon>
    </lineage>
</organism>
<name>A0ABZ2M5Z9_9BACT</name>
<sequence>MTYELKLLERVSEVPREEWDALVGEDDSPFVEWTWLDALETSGCVGRGTGWAPCHVALRDGSGALVAAAPMYLKSNSEGEFVFDYAWADLADRIGLPYYPKLIVAVPFTPATGARVLTRPGPDRATILGAIARALRDIAPKISASSVHTLFPVAEQAQAFASAGYVERYGIQFHWRNRGYTNVEDFLRELPSKKRTQLRREMRQPERDGVVIETLAEDGYTPDTVREMFELYRSTVEKFHWGRQYLNLDFFEKVAESFRPRLSWVVARREGQIIAGAFNVKKGKRLYGRYWGAKTDLPFLHFNVCYYHGIRQCIEQGIEVFEPGAGGEHKRVRGFEPTLTHSVHWIVENRMRRILEAHLARERAVVMQHVESDEASSDHDG</sequence>
<protein>
    <submittedName>
        <fullName evidence="1">GNAT family N-acetyltransferase</fullName>
    </submittedName>
</protein>
<reference evidence="1 2" key="1">
    <citation type="submission" date="2021-12" db="EMBL/GenBank/DDBJ databases">
        <title>Discovery of the Pendulisporaceae a myxobacterial family with distinct sporulation behavior and unique specialized metabolism.</title>
        <authorList>
            <person name="Garcia R."/>
            <person name="Popoff A."/>
            <person name="Bader C.D."/>
            <person name="Loehr J."/>
            <person name="Walesch S."/>
            <person name="Walt C."/>
            <person name="Boldt J."/>
            <person name="Bunk B."/>
            <person name="Haeckl F.J.F.P.J."/>
            <person name="Gunesch A.P."/>
            <person name="Birkelbach J."/>
            <person name="Nuebel U."/>
            <person name="Pietschmann T."/>
            <person name="Bach T."/>
            <person name="Mueller R."/>
        </authorList>
    </citation>
    <scope>NUCLEOTIDE SEQUENCE [LARGE SCALE GENOMIC DNA]</scope>
    <source>
        <strain evidence="1 2">MSr11954</strain>
    </source>
</reference>
<evidence type="ECO:0000313" key="2">
    <source>
        <dbReference type="Proteomes" id="UP001370348"/>
    </source>
</evidence>
<evidence type="ECO:0000313" key="1">
    <source>
        <dbReference type="EMBL" id="WXB17941.1"/>
    </source>
</evidence>
<proteinExistence type="predicted"/>
<dbReference type="EMBL" id="CP089984">
    <property type="protein sequence ID" value="WXB17941.1"/>
    <property type="molecule type" value="Genomic_DNA"/>
</dbReference>
<keyword evidence="2" id="KW-1185">Reference proteome</keyword>
<dbReference type="Proteomes" id="UP001370348">
    <property type="component" value="Chromosome"/>
</dbReference>
<dbReference type="SUPFAM" id="SSF55729">
    <property type="entry name" value="Acyl-CoA N-acyltransferases (Nat)"/>
    <property type="match status" value="1"/>
</dbReference>
<dbReference type="InterPro" id="IPR016181">
    <property type="entry name" value="Acyl_CoA_acyltransferase"/>
</dbReference>
<dbReference type="RefSeq" id="WP_394827582.1">
    <property type="nucleotide sequence ID" value="NZ_CP089984.1"/>
</dbReference>
<dbReference type="Pfam" id="PF04339">
    <property type="entry name" value="FemAB_like"/>
    <property type="match status" value="1"/>
</dbReference>
<dbReference type="PANTHER" id="PTHR47017:SF1">
    <property type="entry name" value="ACYL-COA"/>
    <property type="match status" value="1"/>
</dbReference>
<dbReference type="InterPro" id="IPR007434">
    <property type="entry name" value="FemAB-like"/>
</dbReference>
<dbReference type="Gene3D" id="3.40.630.30">
    <property type="match status" value="1"/>
</dbReference>
<gene>
    <name evidence="1" type="ORF">LZC94_11830</name>
</gene>
<accession>A0ABZ2M5Z9</accession>